<evidence type="ECO:0000313" key="4">
    <source>
        <dbReference type="EMBL" id="MBB4964487.1"/>
    </source>
</evidence>
<dbReference type="AlphaFoldDB" id="A0A7W7WV27"/>
<evidence type="ECO:0000256" key="2">
    <source>
        <dbReference type="SAM" id="MobiDB-lite"/>
    </source>
</evidence>
<name>A0A7W7WV27_9PSEU</name>
<dbReference type="GO" id="GO:0003677">
    <property type="term" value="F:DNA binding"/>
    <property type="evidence" value="ECO:0007669"/>
    <property type="project" value="UniProtKB-KW"/>
</dbReference>
<gene>
    <name evidence="4" type="ORF">F4559_001846</name>
</gene>
<dbReference type="GO" id="GO:0006355">
    <property type="term" value="P:regulation of DNA-templated transcription"/>
    <property type="evidence" value="ECO:0007669"/>
    <property type="project" value="InterPro"/>
</dbReference>
<dbReference type="InterPro" id="IPR000792">
    <property type="entry name" value="Tscrpt_reg_LuxR_C"/>
</dbReference>
<dbReference type="Gene3D" id="3.40.50.2300">
    <property type="match status" value="1"/>
</dbReference>
<reference evidence="4 5" key="1">
    <citation type="submission" date="2020-08" db="EMBL/GenBank/DDBJ databases">
        <title>Sequencing the genomes of 1000 actinobacteria strains.</title>
        <authorList>
            <person name="Klenk H.-P."/>
        </authorList>
    </citation>
    <scope>NUCLEOTIDE SEQUENCE [LARGE SCALE GENOMIC DNA]</scope>
    <source>
        <strain evidence="4 5">DSM 45084</strain>
    </source>
</reference>
<dbReference type="PANTHER" id="PTHR43214:SF43">
    <property type="entry name" value="TWO-COMPONENT RESPONSE REGULATOR"/>
    <property type="match status" value="1"/>
</dbReference>
<organism evidence="4 5">
    <name type="scientific">Saccharothrix violaceirubra</name>
    <dbReference type="NCBI Taxonomy" id="413306"/>
    <lineage>
        <taxon>Bacteria</taxon>
        <taxon>Bacillati</taxon>
        <taxon>Actinomycetota</taxon>
        <taxon>Actinomycetes</taxon>
        <taxon>Pseudonocardiales</taxon>
        <taxon>Pseudonocardiaceae</taxon>
        <taxon>Saccharothrix</taxon>
    </lineage>
</organism>
<dbReference type="Pfam" id="PF00196">
    <property type="entry name" value="GerE"/>
    <property type="match status" value="1"/>
</dbReference>
<dbReference type="SMART" id="SM00421">
    <property type="entry name" value="HTH_LUXR"/>
    <property type="match status" value="1"/>
</dbReference>
<feature type="domain" description="HTH luxR-type" evidence="3">
    <location>
        <begin position="152"/>
        <end position="217"/>
    </location>
</feature>
<feature type="region of interest" description="Disordered" evidence="2">
    <location>
        <begin position="221"/>
        <end position="242"/>
    </location>
</feature>
<evidence type="ECO:0000259" key="3">
    <source>
        <dbReference type="PROSITE" id="PS50043"/>
    </source>
</evidence>
<dbReference type="EMBL" id="JACHJS010000001">
    <property type="protein sequence ID" value="MBB4964487.1"/>
    <property type="molecule type" value="Genomic_DNA"/>
</dbReference>
<sequence>MTGRASLDGRLRVDVCAGSIPLLTGLVELLDESDFMVTGRLGVDSAVEGEVPEYEVDVLVIDSGILAGSATANGGKLPSMFGKRVVVLVGESDPEAVAAFVRSGVRAVVRRDGPVSSIRTAILAAYNGDTLISGAILDRVVDFLSAPVDLLSLSHFKELTASERELFYMVAEGRSNAEIARVRSISVRTVKYHVSNIMRKLNLRSRVGIIALAHNSGSMRETVGSTGSNQAQSTGFDACVQR</sequence>
<dbReference type="SUPFAM" id="SSF52172">
    <property type="entry name" value="CheY-like"/>
    <property type="match status" value="1"/>
</dbReference>
<dbReference type="PROSITE" id="PS50043">
    <property type="entry name" value="HTH_LUXR_2"/>
    <property type="match status" value="1"/>
</dbReference>
<proteinExistence type="predicted"/>
<dbReference type="RefSeq" id="WP_184667521.1">
    <property type="nucleotide sequence ID" value="NZ_BAABAI010000031.1"/>
</dbReference>
<dbReference type="PANTHER" id="PTHR43214">
    <property type="entry name" value="TWO-COMPONENT RESPONSE REGULATOR"/>
    <property type="match status" value="1"/>
</dbReference>
<dbReference type="Proteomes" id="UP000542674">
    <property type="component" value="Unassembled WGS sequence"/>
</dbReference>
<dbReference type="SUPFAM" id="SSF46894">
    <property type="entry name" value="C-terminal effector domain of the bipartite response regulators"/>
    <property type="match status" value="1"/>
</dbReference>
<protein>
    <submittedName>
        <fullName evidence="4">DNA-binding NarL/FixJ family response regulator</fullName>
    </submittedName>
</protein>
<evidence type="ECO:0000256" key="1">
    <source>
        <dbReference type="ARBA" id="ARBA00023125"/>
    </source>
</evidence>
<dbReference type="InterPro" id="IPR016032">
    <property type="entry name" value="Sig_transdc_resp-reg_C-effctor"/>
</dbReference>
<comment type="caution">
    <text evidence="4">The sequence shown here is derived from an EMBL/GenBank/DDBJ whole genome shotgun (WGS) entry which is preliminary data.</text>
</comment>
<dbReference type="InterPro" id="IPR011006">
    <property type="entry name" value="CheY-like_superfamily"/>
</dbReference>
<dbReference type="PRINTS" id="PR00038">
    <property type="entry name" value="HTHLUXR"/>
</dbReference>
<evidence type="ECO:0000313" key="5">
    <source>
        <dbReference type="Proteomes" id="UP000542674"/>
    </source>
</evidence>
<feature type="compositionally biased region" description="Polar residues" evidence="2">
    <location>
        <begin position="221"/>
        <end position="235"/>
    </location>
</feature>
<accession>A0A7W7WV27</accession>
<keyword evidence="1 4" id="KW-0238">DNA-binding</keyword>
<keyword evidence="5" id="KW-1185">Reference proteome</keyword>
<dbReference type="CDD" id="cd06170">
    <property type="entry name" value="LuxR_C_like"/>
    <property type="match status" value="1"/>
</dbReference>
<dbReference type="InterPro" id="IPR039420">
    <property type="entry name" value="WalR-like"/>
</dbReference>